<comment type="caution">
    <text evidence="2">The sequence shown here is derived from an EMBL/GenBank/DDBJ whole genome shotgun (WGS) entry which is preliminary data.</text>
</comment>
<accession>A0AAV3PV34</accession>
<proteinExistence type="predicted"/>
<protein>
    <submittedName>
        <fullName evidence="2">Uncharacterized protein</fullName>
    </submittedName>
</protein>
<evidence type="ECO:0000313" key="2">
    <source>
        <dbReference type="EMBL" id="GAA0154903.1"/>
    </source>
</evidence>
<evidence type="ECO:0000256" key="1">
    <source>
        <dbReference type="SAM" id="MobiDB-lite"/>
    </source>
</evidence>
<dbReference type="AlphaFoldDB" id="A0AAV3PV34"/>
<keyword evidence="3" id="KW-1185">Reference proteome</keyword>
<dbReference type="Proteomes" id="UP001454036">
    <property type="component" value="Unassembled WGS sequence"/>
</dbReference>
<sequence>MCVWNWIRGSNCACQRLKEGLTAPQVLDGYASNGTVKAHQVIVQTNFSSLVDSELLENGRHQLTQLEESREGDSSGRATVVSPGVEQNTGLNVEQLSVTTADSYGHHNKAEPPGVLVKTANGVEQNGEVQADLQIGNVSSLHSAAAVNIHKSDKSMEVVKALGQDYGQADSAMLEGESGADDRLNNTLQQVDKSFEAESSSAAVAQRADLQQEILTNIAAD</sequence>
<reference evidence="2 3" key="1">
    <citation type="submission" date="2024-01" db="EMBL/GenBank/DDBJ databases">
        <title>The complete chloroplast genome sequence of Lithospermum erythrorhizon: insights into the phylogenetic relationship among Boraginaceae species and the maternal lineages of purple gromwells.</title>
        <authorList>
            <person name="Okada T."/>
            <person name="Watanabe K."/>
        </authorList>
    </citation>
    <scope>NUCLEOTIDE SEQUENCE [LARGE SCALE GENOMIC DNA]</scope>
</reference>
<dbReference type="EMBL" id="BAABME010002498">
    <property type="protein sequence ID" value="GAA0154903.1"/>
    <property type="molecule type" value="Genomic_DNA"/>
</dbReference>
<feature type="region of interest" description="Disordered" evidence="1">
    <location>
        <begin position="65"/>
        <end position="91"/>
    </location>
</feature>
<name>A0AAV3PV34_LITER</name>
<evidence type="ECO:0000313" key="3">
    <source>
        <dbReference type="Proteomes" id="UP001454036"/>
    </source>
</evidence>
<gene>
    <name evidence="2" type="ORF">LIER_12750</name>
</gene>
<organism evidence="2 3">
    <name type="scientific">Lithospermum erythrorhizon</name>
    <name type="common">Purple gromwell</name>
    <name type="synonym">Lithospermum officinale var. erythrorhizon</name>
    <dbReference type="NCBI Taxonomy" id="34254"/>
    <lineage>
        <taxon>Eukaryota</taxon>
        <taxon>Viridiplantae</taxon>
        <taxon>Streptophyta</taxon>
        <taxon>Embryophyta</taxon>
        <taxon>Tracheophyta</taxon>
        <taxon>Spermatophyta</taxon>
        <taxon>Magnoliopsida</taxon>
        <taxon>eudicotyledons</taxon>
        <taxon>Gunneridae</taxon>
        <taxon>Pentapetalae</taxon>
        <taxon>asterids</taxon>
        <taxon>lamiids</taxon>
        <taxon>Boraginales</taxon>
        <taxon>Boraginaceae</taxon>
        <taxon>Boraginoideae</taxon>
        <taxon>Lithospermeae</taxon>
        <taxon>Lithospermum</taxon>
    </lineage>
</organism>